<organism evidence="1 2">
    <name type="scientific">Eretmocerus hayati</name>
    <dbReference type="NCBI Taxonomy" id="131215"/>
    <lineage>
        <taxon>Eukaryota</taxon>
        <taxon>Metazoa</taxon>
        <taxon>Ecdysozoa</taxon>
        <taxon>Arthropoda</taxon>
        <taxon>Hexapoda</taxon>
        <taxon>Insecta</taxon>
        <taxon>Pterygota</taxon>
        <taxon>Neoptera</taxon>
        <taxon>Endopterygota</taxon>
        <taxon>Hymenoptera</taxon>
        <taxon>Apocrita</taxon>
        <taxon>Proctotrupomorpha</taxon>
        <taxon>Chalcidoidea</taxon>
        <taxon>Aphelinidae</taxon>
        <taxon>Aphelininae</taxon>
        <taxon>Eretmocerus</taxon>
    </lineage>
</organism>
<reference evidence="1" key="1">
    <citation type="submission" date="2023-04" db="EMBL/GenBank/DDBJ databases">
        <title>A chromosome-level genome assembly of the parasitoid wasp Eretmocerus hayati.</title>
        <authorList>
            <person name="Zhong Y."/>
            <person name="Liu S."/>
            <person name="Liu Y."/>
        </authorList>
    </citation>
    <scope>NUCLEOTIDE SEQUENCE</scope>
    <source>
        <strain evidence="1">ZJU_SS_LIU_2023</strain>
    </source>
</reference>
<comment type="caution">
    <text evidence="1">The sequence shown here is derived from an EMBL/GenBank/DDBJ whole genome shotgun (WGS) entry which is preliminary data.</text>
</comment>
<name>A0ACC2PZV4_9HYME</name>
<dbReference type="EMBL" id="CM056741">
    <property type="protein sequence ID" value="KAJ8687330.1"/>
    <property type="molecule type" value="Genomic_DNA"/>
</dbReference>
<gene>
    <name evidence="1" type="ORF">QAD02_023124</name>
</gene>
<accession>A0ACC2PZV4</accession>
<proteinExistence type="predicted"/>
<sequence>MEKDREIEKIKMRMLRMERLIVRQDEEIRELKEKLEGRERLEQYSDSDAEKEDSNSEEKRTEKAEPENQEEVRKRQQQKAYKELERKEMDNRNGERKLVIRKGIAWRNRYVETRIKEKTNMDYDNWTLEPLNKKGSKDRIISFIQVCLKDLNSMKANLIFTGYFNLKGEITEMKYFKSQYEIILVSNDLNKWYEENVNDLIDQMVEFEGVGSGWSLEEIISLKVIIAKSDLLNGASYIKLPKSISDKKAVINIECSELENDCFAVCIMAHLFPLKKGSPRQNKRNSYIAYERSGVEFREINFPVRLIDIPRFEALNGNISLNNIYGEDDDDRKDNDKLHKEVIDSEDPDLKKSKRFNFKKSKLIENTFGRHIPYSVGLYYHDRYEEEKSYYTSFRGRDCTMSFAQKLRKIAERVQSKIENFPPLDMSIEDEENFQSYRFSLSSIQITPKFADINEVTPYPETRKVSELEVDYPYRVKGENLIKTKFGMKIVLELKGDDGKEFTIYSLKALNDVMLKNSNHWLDIFNKGGTLVTQVGNTKLKFEAGVTKKPAPVKRNKRKIAKIIESDDEGKIKKGGKKKTPPKKISKKIAKNKFIDLEAKEAERDESEVEKDDSGSDLEMSD</sequence>
<keyword evidence="2" id="KW-1185">Reference proteome</keyword>
<dbReference type="Proteomes" id="UP001239111">
    <property type="component" value="Chromosome 1"/>
</dbReference>
<evidence type="ECO:0000313" key="2">
    <source>
        <dbReference type="Proteomes" id="UP001239111"/>
    </source>
</evidence>
<protein>
    <submittedName>
        <fullName evidence="1">Uncharacterized protein</fullName>
    </submittedName>
</protein>
<evidence type="ECO:0000313" key="1">
    <source>
        <dbReference type="EMBL" id="KAJ8687330.1"/>
    </source>
</evidence>